<sequence length="323" mass="37080">MIALMAGMILEYARQGFMNDMSIQPVNRYSAPDLEASEPTGRPPVFLVTYAAGGEQYFRNQNAVSQYAVNKGIDFILNYRKSHIDKDFFEKNRSIFNEKIGAGMWVWKPYIILRTMESAPDDSIIVYMDSAFKIRKPIPQFIEKLGDSDVMLIQDQDRRAGAYVKGDSFYLLNCKDEACRQAPLIWSAIVVVRNSSRSRSFIKKWLEACQEEQALNATAYNYMPNYLEYKWHHFDQSLLSLIYHKNSEGVKVLSYEEVDNYFIGFHRQAGRSSSNKSWYTVYGAEPTIDLNGGSRKLSSTSLLNTGPIVWLRKQIAKRWDVGG</sequence>
<keyword evidence="2" id="KW-1185">Reference proteome</keyword>
<gene>
    <name evidence="1" type="ORF">ID47_09355</name>
</gene>
<dbReference type="Proteomes" id="UP000028926">
    <property type="component" value="Chromosome"/>
</dbReference>
<organism evidence="1 2">
    <name type="scientific">Candidatus Odyssella acanthamoebae</name>
    <dbReference type="NCBI Taxonomy" id="91604"/>
    <lineage>
        <taxon>Bacteria</taxon>
        <taxon>Pseudomonadati</taxon>
        <taxon>Pseudomonadota</taxon>
        <taxon>Alphaproteobacteria</taxon>
        <taxon>Holosporales</taxon>
        <taxon>Candidatus Paracaedibacteraceae</taxon>
        <taxon>Candidatus Odyssella</taxon>
    </lineage>
</organism>
<dbReference type="EMBL" id="CP008941">
    <property type="protein sequence ID" value="AIK96897.1"/>
    <property type="molecule type" value="Genomic_DNA"/>
</dbReference>
<reference evidence="1 2" key="1">
    <citation type="submission" date="2014-07" db="EMBL/GenBank/DDBJ databases">
        <title>Comparative genomic insights into amoeba endosymbionts belonging to the families of Holosporaceae and Candidatus Midichloriaceae within Rickettsiales.</title>
        <authorList>
            <person name="Wang Z."/>
            <person name="Wu M."/>
        </authorList>
    </citation>
    <scope>NUCLEOTIDE SEQUENCE [LARGE SCALE GENOMIC DNA]</scope>
    <source>
        <strain evidence="1">PRA3</strain>
    </source>
</reference>
<protein>
    <submittedName>
        <fullName evidence="1">Uncharacterized protein</fullName>
    </submittedName>
</protein>
<proteinExistence type="predicted"/>
<evidence type="ECO:0000313" key="1">
    <source>
        <dbReference type="EMBL" id="AIK96897.1"/>
    </source>
</evidence>
<dbReference type="HOGENOM" id="CLU_852274_0_0_5"/>
<evidence type="ECO:0000313" key="2">
    <source>
        <dbReference type="Proteomes" id="UP000028926"/>
    </source>
</evidence>
<dbReference type="AlphaFoldDB" id="A0A077AUP3"/>
<name>A0A077AUP3_9PROT</name>
<accession>A0A077AUP3</accession>
<dbReference type="eggNOG" id="ENOG50335YR">
    <property type="taxonomic scope" value="Bacteria"/>
</dbReference>
<dbReference type="KEGG" id="paca:ID47_09355"/>